<proteinExistence type="predicted"/>
<feature type="region of interest" description="Disordered" evidence="1">
    <location>
        <begin position="63"/>
        <end position="93"/>
    </location>
</feature>
<sequence>MYSAVKKEGDNGGMAKSQSGVLHLAGDHPGGWPKKPVSEILWRRDGVAMTTAAKIMRKFLHAVSRRPGSSVTRQSDTHARQTLEPDWRPPETL</sequence>
<dbReference type="Proteomes" id="UP000735302">
    <property type="component" value="Unassembled WGS sequence"/>
</dbReference>
<evidence type="ECO:0000313" key="2">
    <source>
        <dbReference type="EMBL" id="GFN78291.1"/>
    </source>
</evidence>
<keyword evidence="3" id="KW-1185">Reference proteome</keyword>
<feature type="compositionally biased region" description="Basic and acidic residues" evidence="1">
    <location>
        <begin position="75"/>
        <end position="93"/>
    </location>
</feature>
<gene>
    <name evidence="2" type="ORF">PoB_000479700</name>
</gene>
<protein>
    <submittedName>
        <fullName evidence="2">Uncharacterized protein</fullName>
    </submittedName>
</protein>
<evidence type="ECO:0000313" key="3">
    <source>
        <dbReference type="Proteomes" id="UP000735302"/>
    </source>
</evidence>
<name>A0AAV3Y845_9GAST</name>
<comment type="caution">
    <text evidence="2">The sequence shown here is derived from an EMBL/GenBank/DDBJ whole genome shotgun (WGS) entry which is preliminary data.</text>
</comment>
<dbReference type="EMBL" id="BLXT01000588">
    <property type="protein sequence ID" value="GFN78291.1"/>
    <property type="molecule type" value="Genomic_DNA"/>
</dbReference>
<evidence type="ECO:0000256" key="1">
    <source>
        <dbReference type="SAM" id="MobiDB-lite"/>
    </source>
</evidence>
<feature type="compositionally biased region" description="Basic and acidic residues" evidence="1">
    <location>
        <begin position="1"/>
        <end position="10"/>
    </location>
</feature>
<organism evidence="2 3">
    <name type="scientific">Plakobranchus ocellatus</name>
    <dbReference type="NCBI Taxonomy" id="259542"/>
    <lineage>
        <taxon>Eukaryota</taxon>
        <taxon>Metazoa</taxon>
        <taxon>Spiralia</taxon>
        <taxon>Lophotrochozoa</taxon>
        <taxon>Mollusca</taxon>
        <taxon>Gastropoda</taxon>
        <taxon>Heterobranchia</taxon>
        <taxon>Euthyneura</taxon>
        <taxon>Panpulmonata</taxon>
        <taxon>Sacoglossa</taxon>
        <taxon>Placobranchoidea</taxon>
        <taxon>Plakobranchidae</taxon>
        <taxon>Plakobranchus</taxon>
    </lineage>
</organism>
<dbReference type="AlphaFoldDB" id="A0AAV3Y845"/>
<feature type="region of interest" description="Disordered" evidence="1">
    <location>
        <begin position="1"/>
        <end position="36"/>
    </location>
</feature>
<accession>A0AAV3Y845</accession>
<reference evidence="2 3" key="1">
    <citation type="journal article" date="2021" name="Elife">
        <title>Chloroplast acquisition without the gene transfer in kleptoplastic sea slugs, Plakobranchus ocellatus.</title>
        <authorList>
            <person name="Maeda T."/>
            <person name="Takahashi S."/>
            <person name="Yoshida T."/>
            <person name="Shimamura S."/>
            <person name="Takaki Y."/>
            <person name="Nagai Y."/>
            <person name="Toyoda A."/>
            <person name="Suzuki Y."/>
            <person name="Arimoto A."/>
            <person name="Ishii H."/>
            <person name="Satoh N."/>
            <person name="Nishiyama T."/>
            <person name="Hasebe M."/>
            <person name="Maruyama T."/>
            <person name="Minagawa J."/>
            <person name="Obokata J."/>
            <person name="Shigenobu S."/>
        </authorList>
    </citation>
    <scope>NUCLEOTIDE SEQUENCE [LARGE SCALE GENOMIC DNA]</scope>
</reference>